<comment type="caution">
    <text evidence="1">The sequence shown here is derived from an EMBL/GenBank/DDBJ whole genome shotgun (WGS) entry which is preliminary data.</text>
</comment>
<keyword evidence="2" id="KW-1185">Reference proteome</keyword>
<dbReference type="Proteomes" id="UP001054945">
    <property type="component" value="Unassembled WGS sequence"/>
</dbReference>
<gene>
    <name evidence="1" type="ORF">CEXT_356391</name>
</gene>
<reference evidence="1 2" key="1">
    <citation type="submission" date="2021-06" db="EMBL/GenBank/DDBJ databases">
        <title>Caerostris extrusa draft genome.</title>
        <authorList>
            <person name="Kono N."/>
            <person name="Arakawa K."/>
        </authorList>
    </citation>
    <scope>NUCLEOTIDE SEQUENCE [LARGE SCALE GENOMIC DNA]</scope>
</reference>
<dbReference type="EMBL" id="BPLR01008243">
    <property type="protein sequence ID" value="GIY23186.1"/>
    <property type="molecule type" value="Genomic_DNA"/>
</dbReference>
<organism evidence="1 2">
    <name type="scientific">Caerostris extrusa</name>
    <name type="common">Bark spider</name>
    <name type="synonym">Caerostris bankana</name>
    <dbReference type="NCBI Taxonomy" id="172846"/>
    <lineage>
        <taxon>Eukaryota</taxon>
        <taxon>Metazoa</taxon>
        <taxon>Ecdysozoa</taxon>
        <taxon>Arthropoda</taxon>
        <taxon>Chelicerata</taxon>
        <taxon>Arachnida</taxon>
        <taxon>Araneae</taxon>
        <taxon>Araneomorphae</taxon>
        <taxon>Entelegynae</taxon>
        <taxon>Araneoidea</taxon>
        <taxon>Araneidae</taxon>
        <taxon>Caerostris</taxon>
    </lineage>
</organism>
<name>A0AAV4RS72_CAEEX</name>
<dbReference type="AlphaFoldDB" id="A0AAV4RS72"/>
<evidence type="ECO:0000313" key="1">
    <source>
        <dbReference type="EMBL" id="GIY23186.1"/>
    </source>
</evidence>
<protein>
    <submittedName>
        <fullName evidence="1">Uncharacterized protein</fullName>
    </submittedName>
</protein>
<accession>A0AAV4RS72</accession>
<evidence type="ECO:0000313" key="2">
    <source>
        <dbReference type="Proteomes" id="UP001054945"/>
    </source>
</evidence>
<sequence>MKFTIEFVYISLIVLHKSARHLYLTSLATKTADISQIQSYPRAHNFISFLTPRMKFGEEYSLLRIHLKNFAACEFIKKILHTEKEATGSESFIGFSAEIFLITNHEIDLAYFKTDFFRCHFE</sequence>
<proteinExistence type="predicted"/>